<reference evidence="3 5" key="3">
    <citation type="submission" date="2018-06" db="EMBL/GenBank/DDBJ databases">
        <authorList>
            <consortium name="Pathogen Informatics"/>
            <person name="Doyle S."/>
        </authorList>
    </citation>
    <scope>NUCLEOTIDE SEQUENCE [LARGE SCALE GENOMIC DNA]</scope>
    <source>
        <strain evidence="3 5">NCTC11653</strain>
    </source>
</reference>
<reference evidence="2" key="1">
    <citation type="journal article" date="2017" name="Genome Announc.">
        <title>Twelve Complete Reference Genomes of Clinical Isolates in the Capnocytophaga Genus.</title>
        <authorList>
            <person name="Villarma A."/>
            <person name="Gulvik C.A."/>
            <person name="Rowe L.A."/>
            <person name="Sheth M."/>
            <person name="Juieng P."/>
            <person name="Nicholson A.C."/>
            <person name="Loparev V.N."/>
            <person name="McQuiston J.R."/>
        </authorList>
    </citation>
    <scope>NUCLEOTIDE SEQUENCE</scope>
    <source>
        <strain evidence="2">KC1668</strain>
    </source>
</reference>
<evidence type="ECO:0000313" key="5">
    <source>
        <dbReference type="Proteomes" id="UP000249902"/>
    </source>
</evidence>
<keyword evidence="1" id="KW-1133">Transmembrane helix</keyword>
<dbReference type="KEGG" id="cspu:CGC55_01040"/>
<keyword evidence="4" id="KW-1185">Reference proteome</keyword>
<evidence type="ECO:0000313" key="2">
    <source>
        <dbReference type="EMBL" id="ATA83169.1"/>
    </source>
</evidence>
<dbReference type="EMBL" id="CP022385">
    <property type="protein sequence ID" value="ATA83169.1"/>
    <property type="molecule type" value="Genomic_DNA"/>
</dbReference>
<reference evidence="4" key="2">
    <citation type="submission" date="2017-06" db="EMBL/GenBank/DDBJ databases">
        <title>Capnocytophaga spp. assemblies.</title>
        <authorList>
            <person name="Gulvik C.A."/>
        </authorList>
    </citation>
    <scope>NUCLEOTIDE SEQUENCE [LARGE SCALE GENOMIC DNA]</scope>
    <source>
        <strain evidence="4">KC1668</strain>
    </source>
</reference>
<sequence length="205" mass="24789">MDYEQYENSIENNKNFLRKTFYQWQWKKMQNIGFSNSFLKTISILIFFSVFLSCKSFYKIQDEYYVYENIEENKTSVQYYALIYTSAGETILQFSDPINYPITPMIRIYSIDLGTSLVSFYKDINDQYVTYNVGTKDTIFSKLYVKYRSEEIKLRYDTNQLNKLISKEAKEVLIWNTNFWFPPQMKRVKKIDYSKFPKDTAIKWK</sequence>
<protein>
    <submittedName>
        <fullName evidence="3">Uncharacterized protein</fullName>
    </submittedName>
</protein>
<evidence type="ECO:0000313" key="3">
    <source>
        <dbReference type="EMBL" id="SQA76495.1"/>
    </source>
</evidence>
<evidence type="ECO:0000256" key="1">
    <source>
        <dbReference type="SAM" id="Phobius"/>
    </source>
</evidence>
<dbReference type="AlphaFoldDB" id="A0AAX2IEM7"/>
<keyword evidence="1" id="KW-0812">Transmembrane</keyword>
<feature type="transmembrane region" description="Helical" evidence="1">
    <location>
        <begin position="37"/>
        <end position="58"/>
    </location>
</feature>
<keyword evidence="1" id="KW-0472">Membrane</keyword>
<dbReference type="Proteomes" id="UP000217301">
    <property type="component" value="Chromosome"/>
</dbReference>
<gene>
    <name evidence="2" type="ORF">CGC55_01040</name>
    <name evidence="3" type="ORF">NCTC11653_02420</name>
</gene>
<organism evidence="3 5">
    <name type="scientific">Capnocytophaga sputigena</name>
    <dbReference type="NCBI Taxonomy" id="1019"/>
    <lineage>
        <taxon>Bacteria</taxon>
        <taxon>Pseudomonadati</taxon>
        <taxon>Bacteroidota</taxon>
        <taxon>Flavobacteriia</taxon>
        <taxon>Flavobacteriales</taxon>
        <taxon>Flavobacteriaceae</taxon>
        <taxon>Capnocytophaga</taxon>
    </lineage>
</organism>
<dbReference type="EMBL" id="UAVP01000011">
    <property type="protein sequence ID" value="SQA76495.1"/>
    <property type="molecule type" value="Genomic_DNA"/>
</dbReference>
<proteinExistence type="predicted"/>
<accession>A0AAX2IEM7</accession>
<evidence type="ECO:0000313" key="4">
    <source>
        <dbReference type="Proteomes" id="UP000217301"/>
    </source>
</evidence>
<dbReference type="RefSeq" id="WP_002682176.1">
    <property type="nucleotide sequence ID" value="NZ_CP022385.1"/>
</dbReference>
<name>A0AAX2IEM7_CAPSP</name>
<dbReference type="Proteomes" id="UP000249902">
    <property type="component" value="Unassembled WGS sequence"/>
</dbReference>